<comment type="catalytic activity">
    <reaction evidence="1 8">
        <text>[phosphatase 2A protein]-C-terminal L-leucine + S-adenosyl-L-methionine = [phosphatase 2A protein]-C-terminal L-leucine methyl ester + S-adenosyl-L-homocysteine</text>
        <dbReference type="Rhea" id="RHEA:48544"/>
        <dbReference type="Rhea" id="RHEA-COMP:12134"/>
        <dbReference type="Rhea" id="RHEA-COMP:12135"/>
        <dbReference type="ChEBI" id="CHEBI:57856"/>
        <dbReference type="ChEBI" id="CHEBI:59789"/>
        <dbReference type="ChEBI" id="CHEBI:90516"/>
        <dbReference type="ChEBI" id="CHEBI:90517"/>
        <dbReference type="EC" id="2.1.1.233"/>
    </reaction>
</comment>
<sequence>MFAQRQDVDAAIRQTDNDAALARVSAVRKGYLNDPFVKFLVPRAHLQPPRPPLINIGTFVRSTAIDDLVFRWLDIAERLGQKCQIVSLGAGSDTRFWKIATGTRKGSLARYIEVDFTEVTTKKAMAIKKSNDLSTVLGVSTLAQGGTALHSPVYHLIPGDLRLPPSEAVGKSLSSLSSQDGLPLLSPSLPTLLLFECVLAYISPETSAALLQWFVNYFRGGVLGCVVYEMFGLNDPFGKVMMNNLRERNVTLIGAEPFTTLDSLKKRFHDVGFHFANAITLKEIRKNFIRHEELERVSQLELLDEVEELDLVLDHYAISWGLVPGQDNGWKEWGLEEKVRRGEDGDD</sequence>
<keyword evidence="5 8" id="KW-0489">Methyltransferase</keyword>
<evidence type="ECO:0000256" key="7">
    <source>
        <dbReference type="ARBA" id="ARBA00022691"/>
    </source>
</evidence>
<dbReference type="Proteomes" id="UP000054549">
    <property type="component" value="Unassembled WGS sequence"/>
</dbReference>
<comment type="similarity">
    <text evidence="2 8">Belongs to the methyltransferase superfamily. LCMT family.</text>
</comment>
<dbReference type="InParanoid" id="A0A0C2TNI3"/>
<feature type="binding site" evidence="9">
    <location>
        <position position="89"/>
    </location>
    <ligand>
        <name>S-adenosyl-L-methionine</name>
        <dbReference type="ChEBI" id="CHEBI:59789"/>
    </ligand>
</feature>
<dbReference type="PIRSF" id="PIRSF016305">
    <property type="entry name" value="LCM_mtfrase"/>
    <property type="match status" value="1"/>
</dbReference>
<dbReference type="InterPro" id="IPR007213">
    <property type="entry name" value="Ppm1/Ppm2/Tcmp"/>
</dbReference>
<dbReference type="Gene3D" id="3.40.50.150">
    <property type="entry name" value="Vaccinia Virus protein VP39"/>
    <property type="match status" value="1"/>
</dbReference>
<proteinExistence type="inferred from homology"/>
<dbReference type="AlphaFoldDB" id="A0A0C2TNI3"/>
<dbReference type="SUPFAM" id="SSF53335">
    <property type="entry name" value="S-adenosyl-L-methionine-dependent methyltransferases"/>
    <property type="match status" value="1"/>
</dbReference>
<feature type="binding site" evidence="9">
    <location>
        <begin position="160"/>
        <end position="161"/>
    </location>
    <ligand>
        <name>S-adenosyl-L-methionine</name>
        <dbReference type="ChEBI" id="CHEBI:59789"/>
    </ligand>
</feature>
<evidence type="ECO:0000313" key="11">
    <source>
        <dbReference type="Proteomes" id="UP000054549"/>
    </source>
</evidence>
<evidence type="ECO:0000256" key="3">
    <source>
        <dbReference type="ARBA" id="ARBA00012834"/>
    </source>
</evidence>
<evidence type="ECO:0000313" key="10">
    <source>
        <dbReference type="EMBL" id="KIL68744.1"/>
    </source>
</evidence>
<dbReference type="Pfam" id="PF04072">
    <property type="entry name" value="LCM"/>
    <property type="match status" value="1"/>
</dbReference>
<keyword evidence="11" id="KW-1185">Reference proteome</keyword>
<dbReference type="PANTHER" id="PTHR13600:SF21">
    <property type="entry name" value="LEUCINE CARBOXYL METHYLTRANSFERASE 1"/>
    <property type="match status" value="1"/>
</dbReference>
<gene>
    <name evidence="10" type="ORF">M378DRAFT_196171</name>
</gene>
<feature type="binding site" evidence="9">
    <location>
        <position position="196"/>
    </location>
    <ligand>
        <name>S-adenosyl-L-methionine</name>
        <dbReference type="ChEBI" id="CHEBI:59789"/>
    </ligand>
</feature>
<dbReference type="FunCoup" id="A0A0C2TNI3">
    <property type="interactions" value="323"/>
</dbReference>
<dbReference type="InterPro" id="IPR016651">
    <property type="entry name" value="LCMT1"/>
</dbReference>
<evidence type="ECO:0000256" key="9">
    <source>
        <dbReference type="PIRSR" id="PIRSR016305-1"/>
    </source>
</evidence>
<evidence type="ECO:0000256" key="6">
    <source>
        <dbReference type="ARBA" id="ARBA00022679"/>
    </source>
</evidence>
<name>A0A0C2TNI3_AMAMK</name>
<dbReference type="OrthoDB" id="203237at2759"/>
<evidence type="ECO:0000256" key="2">
    <source>
        <dbReference type="ARBA" id="ARBA00010703"/>
    </source>
</evidence>
<keyword evidence="6 8" id="KW-0808">Transferase</keyword>
<dbReference type="InterPro" id="IPR029063">
    <property type="entry name" value="SAM-dependent_MTases_sf"/>
</dbReference>
<dbReference type="EC" id="2.1.1.233" evidence="3 8"/>
<accession>A0A0C2TNI3</accession>
<feature type="binding site" evidence="9">
    <location>
        <position position="61"/>
    </location>
    <ligand>
        <name>S-adenosyl-L-methionine</name>
        <dbReference type="ChEBI" id="CHEBI:59789"/>
    </ligand>
</feature>
<dbReference type="STRING" id="946122.A0A0C2TNI3"/>
<protein>
    <recommendedName>
        <fullName evidence="4 8">Leucine carboxyl methyltransferase 1</fullName>
        <ecNumber evidence="3 8">2.1.1.233</ecNumber>
    </recommendedName>
</protein>
<evidence type="ECO:0000256" key="8">
    <source>
        <dbReference type="PIRNR" id="PIRNR016305"/>
    </source>
</evidence>
<dbReference type="GO" id="GO:0018423">
    <property type="term" value="F:protein C-terminal leucine carboxyl O-methyltransferase activity"/>
    <property type="evidence" value="ECO:0007669"/>
    <property type="project" value="UniProtKB-EC"/>
</dbReference>
<evidence type="ECO:0000256" key="5">
    <source>
        <dbReference type="ARBA" id="ARBA00022603"/>
    </source>
</evidence>
<evidence type="ECO:0000256" key="1">
    <source>
        <dbReference type="ARBA" id="ARBA00000724"/>
    </source>
</evidence>
<dbReference type="HOGENOM" id="CLU_031312_1_0_1"/>
<dbReference type="GO" id="GO:0032259">
    <property type="term" value="P:methylation"/>
    <property type="evidence" value="ECO:0007669"/>
    <property type="project" value="UniProtKB-KW"/>
</dbReference>
<comment type="function">
    <text evidence="8">Methylates the carboxyl group of the C-terminal leucine residue of protein phosphatase 2A catalytic subunits to form alpha-leucine ester residues.</text>
</comment>
<evidence type="ECO:0000256" key="4">
    <source>
        <dbReference type="ARBA" id="ARBA00017497"/>
    </source>
</evidence>
<organism evidence="10 11">
    <name type="scientific">Amanita muscaria (strain Koide BX008)</name>
    <dbReference type="NCBI Taxonomy" id="946122"/>
    <lineage>
        <taxon>Eukaryota</taxon>
        <taxon>Fungi</taxon>
        <taxon>Dikarya</taxon>
        <taxon>Basidiomycota</taxon>
        <taxon>Agaricomycotina</taxon>
        <taxon>Agaricomycetes</taxon>
        <taxon>Agaricomycetidae</taxon>
        <taxon>Agaricales</taxon>
        <taxon>Pluteineae</taxon>
        <taxon>Amanitaceae</taxon>
        <taxon>Amanita</taxon>
    </lineage>
</organism>
<dbReference type="PANTHER" id="PTHR13600">
    <property type="entry name" value="LEUCINE CARBOXYL METHYLTRANSFERASE"/>
    <property type="match status" value="1"/>
</dbReference>
<reference evidence="10 11" key="1">
    <citation type="submission" date="2014-04" db="EMBL/GenBank/DDBJ databases">
        <title>Evolutionary Origins and Diversification of the Mycorrhizal Mutualists.</title>
        <authorList>
            <consortium name="DOE Joint Genome Institute"/>
            <consortium name="Mycorrhizal Genomics Consortium"/>
            <person name="Kohler A."/>
            <person name="Kuo A."/>
            <person name="Nagy L.G."/>
            <person name="Floudas D."/>
            <person name="Copeland A."/>
            <person name="Barry K.W."/>
            <person name="Cichocki N."/>
            <person name="Veneault-Fourrey C."/>
            <person name="LaButti K."/>
            <person name="Lindquist E.A."/>
            <person name="Lipzen A."/>
            <person name="Lundell T."/>
            <person name="Morin E."/>
            <person name="Murat C."/>
            <person name="Riley R."/>
            <person name="Ohm R."/>
            <person name="Sun H."/>
            <person name="Tunlid A."/>
            <person name="Henrissat B."/>
            <person name="Grigoriev I.V."/>
            <person name="Hibbett D.S."/>
            <person name="Martin F."/>
        </authorList>
    </citation>
    <scope>NUCLEOTIDE SEQUENCE [LARGE SCALE GENOMIC DNA]</scope>
    <source>
        <strain evidence="10 11">Koide BX008</strain>
    </source>
</reference>
<dbReference type="EMBL" id="KN818227">
    <property type="protein sequence ID" value="KIL68744.1"/>
    <property type="molecule type" value="Genomic_DNA"/>
</dbReference>
<keyword evidence="7 8" id="KW-0949">S-adenosyl-L-methionine</keyword>